<protein>
    <submittedName>
        <fullName evidence="2">Uncharacterized protein</fullName>
    </submittedName>
</protein>
<reference evidence="2 3" key="1">
    <citation type="journal article" date="2021" name="BMC Genomics">
        <title>Datura genome reveals duplications of psychoactive alkaloid biosynthetic genes and high mutation rate following tissue culture.</title>
        <authorList>
            <person name="Rajewski A."/>
            <person name="Carter-House D."/>
            <person name="Stajich J."/>
            <person name="Litt A."/>
        </authorList>
    </citation>
    <scope>NUCLEOTIDE SEQUENCE [LARGE SCALE GENOMIC DNA]</scope>
    <source>
        <strain evidence="2">AR-01</strain>
    </source>
</reference>
<proteinExistence type="predicted"/>
<gene>
    <name evidence="2" type="ORF">HAX54_027304</name>
</gene>
<accession>A0ABS8V272</accession>
<organism evidence="2 3">
    <name type="scientific">Datura stramonium</name>
    <name type="common">Jimsonweed</name>
    <name type="synonym">Common thornapple</name>
    <dbReference type="NCBI Taxonomy" id="4076"/>
    <lineage>
        <taxon>Eukaryota</taxon>
        <taxon>Viridiplantae</taxon>
        <taxon>Streptophyta</taxon>
        <taxon>Embryophyta</taxon>
        <taxon>Tracheophyta</taxon>
        <taxon>Spermatophyta</taxon>
        <taxon>Magnoliopsida</taxon>
        <taxon>eudicotyledons</taxon>
        <taxon>Gunneridae</taxon>
        <taxon>Pentapetalae</taxon>
        <taxon>asterids</taxon>
        <taxon>lamiids</taxon>
        <taxon>Solanales</taxon>
        <taxon>Solanaceae</taxon>
        <taxon>Solanoideae</taxon>
        <taxon>Datureae</taxon>
        <taxon>Datura</taxon>
    </lineage>
</organism>
<sequence>MMLTRDAIRTKATETWWDHVLDHLDIGSLILSPSNLSEKGRTSAKALDRQDPYMEQCDTAPSWRDGKRDAQ</sequence>
<dbReference type="EMBL" id="JACEIK010003309">
    <property type="protein sequence ID" value="MCD9641233.1"/>
    <property type="molecule type" value="Genomic_DNA"/>
</dbReference>
<evidence type="ECO:0000256" key="1">
    <source>
        <dbReference type="SAM" id="MobiDB-lite"/>
    </source>
</evidence>
<evidence type="ECO:0000313" key="2">
    <source>
        <dbReference type="EMBL" id="MCD9641233.1"/>
    </source>
</evidence>
<evidence type="ECO:0000313" key="3">
    <source>
        <dbReference type="Proteomes" id="UP000823775"/>
    </source>
</evidence>
<name>A0ABS8V272_DATST</name>
<comment type="caution">
    <text evidence="2">The sequence shown here is derived from an EMBL/GenBank/DDBJ whole genome shotgun (WGS) entry which is preliminary data.</text>
</comment>
<dbReference type="Proteomes" id="UP000823775">
    <property type="component" value="Unassembled WGS sequence"/>
</dbReference>
<feature type="compositionally biased region" description="Basic and acidic residues" evidence="1">
    <location>
        <begin position="38"/>
        <end position="52"/>
    </location>
</feature>
<feature type="region of interest" description="Disordered" evidence="1">
    <location>
        <begin position="33"/>
        <end position="71"/>
    </location>
</feature>
<keyword evidence="3" id="KW-1185">Reference proteome</keyword>
<feature type="non-terminal residue" evidence="2">
    <location>
        <position position="71"/>
    </location>
</feature>